<dbReference type="PANTHER" id="PTHR12111:SF1">
    <property type="entry name" value="SPLICING FACTOR YJU2"/>
    <property type="match status" value="1"/>
</dbReference>
<sequence>MDERKVLNKYYPPDFDLPKLPRVRRPKNQQMKVRMMLPMSIHCNTCGNYIYKGTKFNSRKEDVIGEVCFELSFYTLASASLVSNASSNLRTLPRAPPLSHATSTRWTLAKPSQHAKKRTDMKKRRIFIFISAIKAMKEHCISSPDRINTNIAHGGTDGGGRRELALELSSDLGRMWRAREQRKALKIFLKECSKMKIF</sequence>
<gene>
    <name evidence="1" type="ORF">ES332_D02G010800v1</name>
</gene>
<dbReference type="EMBL" id="CM017624">
    <property type="protein sequence ID" value="TYH81800.1"/>
    <property type="molecule type" value="Genomic_DNA"/>
</dbReference>
<organism evidence="1 2">
    <name type="scientific">Gossypium tomentosum</name>
    <name type="common">Hawaiian cotton</name>
    <name type="synonym">Gossypium sandvicense</name>
    <dbReference type="NCBI Taxonomy" id="34277"/>
    <lineage>
        <taxon>Eukaryota</taxon>
        <taxon>Viridiplantae</taxon>
        <taxon>Streptophyta</taxon>
        <taxon>Embryophyta</taxon>
        <taxon>Tracheophyta</taxon>
        <taxon>Spermatophyta</taxon>
        <taxon>Magnoliopsida</taxon>
        <taxon>eudicotyledons</taxon>
        <taxon>Gunneridae</taxon>
        <taxon>Pentapetalae</taxon>
        <taxon>rosids</taxon>
        <taxon>malvids</taxon>
        <taxon>Malvales</taxon>
        <taxon>Malvaceae</taxon>
        <taxon>Malvoideae</taxon>
        <taxon>Gossypium</taxon>
    </lineage>
</organism>
<evidence type="ECO:0000313" key="2">
    <source>
        <dbReference type="Proteomes" id="UP000322667"/>
    </source>
</evidence>
<dbReference type="PANTHER" id="PTHR12111">
    <property type="entry name" value="SPLICING FACTOR YJU2"/>
    <property type="match status" value="1"/>
</dbReference>
<dbReference type="GO" id="GO:0000398">
    <property type="term" value="P:mRNA splicing, via spliceosome"/>
    <property type="evidence" value="ECO:0007669"/>
    <property type="project" value="InterPro"/>
</dbReference>
<protein>
    <submittedName>
        <fullName evidence="1">Uncharacterized protein</fullName>
    </submittedName>
</protein>
<proteinExistence type="predicted"/>
<dbReference type="InterPro" id="IPR007590">
    <property type="entry name" value="Saf4/Yju2"/>
</dbReference>
<dbReference type="Proteomes" id="UP000322667">
    <property type="component" value="Chromosome D02"/>
</dbReference>
<dbReference type="GO" id="GO:0071006">
    <property type="term" value="C:U2-type catalytic step 1 spliceosome"/>
    <property type="evidence" value="ECO:0007669"/>
    <property type="project" value="TreeGrafter"/>
</dbReference>
<dbReference type="Pfam" id="PF04502">
    <property type="entry name" value="Saf4_Yju2"/>
    <property type="match status" value="1"/>
</dbReference>
<reference evidence="1 2" key="1">
    <citation type="submission" date="2019-07" db="EMBL/GenBank/DDBJ databases">
        <title>WGS assembly of Gossypium tomentosum.</title>
        <authorList>
            <person name="Chen Z.J."/>
            <person name="Sreedasyam A."/>
            <person name="Ando A."/>
            <person name="Song Q."/>
            <person name="De L."/>
            <person name="Hulse-Kemp A."/>
            <person name="Ding M."/>
            <person name="Ye W."/>
            <person name="Kirkbride R."/>
            <person name="Jenkins J."/>
            <person name="Plott C."/>
            <person name="Lovell J."/>
            <person name="Lin Y.-M."/>
            <person name="Vaughn R."/>
            <person name="Liu B."/>
            <person name="Li W."/>
            <person name="Simpson S."/>
            <person name="Scheffler B."/>
            <person name="Saski C."/>
            <person name="Grover C."/>
            <person name="Hu G."/>
            <person name="Conover J."/>
            <person name="Carlson J."/>
            <person name="Shu S."/>
            <person name="Boston L."/>
            <person name="Williams M."/>
            <person name="Peterson D."/>
            <person name="Mcgee K."/>
            <person name="Jones D."/>
            <person name="Wendel J."/>
            <person name="Stelly D."/>
            <person name="Grimwood J."/>
            <person name="Schmutz J."/>
        </authorList>
    </citation>
    <scope>NUCLEOTIDE SEQUENCE [LARGE SCALE GENOMIC DNA]</scope>
    <source>
        <strain evidence="1">7179.01</strain>
    </source>
</reference>
<dbReference type="AlphaFoldDB" id="A0A5D2LRS6"/>
<evidence type="ECO:0000313" key="1">
    <source>
        <dbReference type="EMBL" id="TYH81800.1"/>
    </source>
</evidence>
<name>A0A5D2LRS6_GOSTO</name>
<keyword evidence="2" id="KW-1185">Reference proteome</keyword>
<accession>A0A5D2LRS6</accession>